<name>A0ABM0KL60_MICOH</name>
<dbReference type="InterPro" id="IPR009079">
    <property type="entry name" value="4_helix_cytokine-like_core"/>
</dbReference>
<dbReference type="InterPro" id="IPR020443">
    <property type="entry name" value="IL-10/19/20/24/26"/>
</dbReference>
<dbReference type="PANTHER" id="PTHR48482:SF2">
    <property type="entry name" value="INTERLEUKIN-20"/>
    <property type="match status" value="1"/>
</dbReference>
<evidence type="ECO:0000313" key="8">
    <source>
        <dbReference type="RefSeq" id="XP_005348537.1"/>
    </source>
</evidence>
<accession>A0ABM0KL60</accession>
<evidence type="ECO:0000256" key="6">
    <source>
        <dbReference type="RuleBase" id="RU368043"/>
    </source>
</evidence>
<sequence length="179" mass="20688">MRGFSFAFILFSAVGFLFWTPVTGLKTLHLGSCAITANLQAIQKDFSEIQDSVQAEDENIDIRILRTTESLQDTEHSERCCLLRHLVRFYLDRVFKFYQNPDHHILRKTSSLANSFLIIKKDLSICHSRMACHCGEEAMKKYNQILSHFTELELQAAVVKALGEIGILLRWMEEMMLMK</sequence>
<keyword evidence="5 6" id="KW-0732">Signal</keyword>
<dbReference type="RefSeq" id="XP_005348537.1">
    <property type="nucleotide sequence ID" value="XM_005348480.1"/>
</dbReference>
<dbReference type="GeneID" id="101983683"/>
<dbReference type="InterPro" id="IPR020442">
    <property type="entry name" value="IL-20"/>
</dbReference>
<dbReference type="Proteomes" id="UP000694915">
    <property type="component" value="Chromosome 6"/>
</dbReference>
<evidence type="ECO:0000256" key="1">
    <source>
        <dbReference type="ARBA" id="ARBA00004613"/>
    </source>
</evidence>
<evidence type="ECO:0000256" key="4">
    <source>
        <dbReference type="ARBA" id="ARBA00022525"/>
    </source>
</evidence>
<feature type="signal peptide" evidence="6">
    <location>
        <begin position="1"/>
        <end position="24"/>
    </location>
</feature>
<dbReference type="Pfam" id="PF00726">
    <property type="entry name" value="IL10"/>
    <property type="match status" value="1"/>
</dbReference>
<comment type="similarity">
    <text evidence="2 6">Belongs to the IL-10 family.</text>
</comment>
<protein>
    <recommendedName>
        <fullName evidence="6">Interleukin family protein</fullName>
    </recommendedName>
</protein>
<proteinExistence type="inferred from homology"/>
<dbReference type="Gene3D" id="1.20.1250.10">
    <property type="match status" value="1"/>
</dbReference>
<organism evidence="7 8">
    <name type="scientific">Microtus ochrogaster</name>
    <name type="common">Prairie vole</name>
    <dbReference type="NCBI Taxonomy" id="79684"/>
    <lineage>
        <taxon>Eukaryota</taxon>
        <taxon>Metazoa</taxon>
        <taxon>Chordata</taxon>
        <taxon>Craniata</taxon>
        <taxon>Vertebrata</taxon>
        <taxon>Euteleostomi</taxon>
        <taxon>Mammalia</taxon>
        <taxon>Eutheria</taxon>
        <taxon>Euarchontoglires</taxon>
        <taxon>Glires</taxon>
        <taxon>Rodentia</taxon>
        <taxon>Myomorpha</taxon>
        <taxon>Muroidea</taxon>
        <taxon>Cricetidae</taxon>
        <taxon>Arvicolinae</taxon>
        <taxon>Microtus</taxon>
    </lineage>
</organism>
<dbReference type="PRINTS" id="PR01935">
    <property type="entry name" value="INTRLEUKIN20"/>
</dbReference>
<keyword evidence="7" id="KW-1185">Reference proteome</keyword>
<evidence type="ECO:0000256" key="3">
    <source>
        <dbReference type="ARBA" id="ARBA00022514"/>
    </source>
</evidence>
<dbReference type="SUPFAM" id="SSF47266">
    <property type="entry name" value="4-helical cytokines"/>
    <property type="match status" value="1"/>
</dbReference>
<evidence type="ECO:0000256" key="2">
    <source>
        <dbReference type="ARBA" id="ARBA00008813"/>
    </source>
</evidence>
<dbReference type="SMART" id="SM00188">
    <property type="entry name" value="IL10"/>
    <property type="match status" value="1"/>
</dbReference>
<evidence type="ECO:0000313" key="7">
    <source>
        <dbReference type="Proteomes" id="UP000694915"/>
    </source>
</evidence>
<gene>
    <name evidence="8" type="primary">Il20</name>
</gene>
<reference evidence="8" key="1">
    <citation type="submission" date="2025-08" db="UniProtKB">
        <authorList>
            <consortium name="RefSeq"/>
        </authorList>
    </citation>
    <scope>IDENTIFICATION</scope>
</reference>
<keyword evidence="4 6" id="KW-0964">Secreted</keyword>
<feature type="chain" id="PRO_5044990302" description="Interleukin family protein" evidence="6">
    <location>
        <begin position="25"/>
        <end position="179"/>
    </location>
</feature>
<comment type="subcellular location">
    <subcellularLocation>
        <location evidence="1 6">Secreted</location>
    </subcellularLocation>
</comment>
<keyword evidence="3 6" id="KW-0202">Cytokine</keyword>
<dbReference type="PANTHER" id="PTHR48482">
    <property type="entry name" value="INTERLEUKIN-19-RELATED"/>
    <property type="match status" value="1"/>
</dbReference>
<comment type="function">
    <text evidence="6">Immune regulatory cytokine.</text>
</comment>
<evidence type="ECO:0000256" key="5">
    <source>
        <dbReference type="ARBA" id="ARBA00022729"/>
    </source>
</evidence>